<proteinExistence type="predicted"/>
<dbReference type="RefSeq" id="WP_186773477.1">
    <property type="nucleotide sequence ID" value="NZ_JACOMF010000075.1"/>
</dbReference>
<evidence type="ECO:0000256" key="1">
    <source>
        <dbReference type="SAM" id="Phobius"/>
    </source>
</evidence>
<accession>A0A9X0UFG3</accession>
<keyword evidence="1" id="KW-1133">Transmembrane helix</keyword>
<sequence>MLPDLPWQLPDLLLWGLLATVAMTTVLQGAQGLGLSRLSLPFLAGTFLSSDRRRAVVLGFALYTLGGWLFAFAYFLLFASLGLCSWWFGALVGALHGLFLLVAAMPLLPYLHPRMASEYDGPTELRQLEPPGFMGTNYGLRTPLTTLLGQAVYGATLGGLAQLQGGLG</sequence>
<feature type="transmembrane region" description="Helical" evidence="1">
    <location>
        <begin position="56"/>
        <end position="79"/>
    </location>
</feature>
<keyword evidence="1" id="KW-0472">Membrane</keyword>
<organism evidence="2 3">
    <name type="scientific">Siccirubricoccus deserti</name>
    <dbReference type="NCBI Taxonomy" id="2013562"/>
    <lineage>
        <taxon>Bacteria</taxon>
        <taxon>Pseudomonadati</taxon>
        <taxon>Pseudomonadota</taxon>
        <taxon>Alphaproteobacteria</taxon>
        <taxon>Acetobacterales</taxon>
        <taxon>Roseomonadaceae</taxon>
        <taxon>Siccirubricoccus</taxon>
    </lineage>
</organism>
<comment type="caution">
    <text evidence="2">The sequence shown here is derived from an EMBL/GenBank/DDBJ whole genome shotgun (WGS) entry which is preliminary data.</text>
</comment>
<dbReference type="EMBL" id="JACOMF010000075">
    <property type="protein sequence ID" value="MBC4018732.1"/>
    <property type="molecule type" value="Genomic_DNA"/>
</dbReference>
<feature type="transmembrane region" description="Helical" evidence="1">
    <location>
        <begin position="85"/>
        <end position="108"/>
    </location>
</feature>
<dbReference type="AlphaFoldDB" id="A0A9X0UFG3"/>
<dbReference type="Proteomes" id="UP000600101">
    <property type="component" value="Unassembled WGS sequence"/>
</dbReference>
<protein>
    <submittedName>
        <fullName evidence="2">Uncharacterized protein</fullName>
    </submittedName>
</protein>
<gene>
    <name evidence="2" type="ORF">H7965_26080</name>
</gene>
<name>A0A9X0UFG3_9PROT</name>
<evidence type="ECO:0000313" key="3">
    <source>
        <dbReference type="Proteomes" id="UP000600101"/>
    </source>
</evidence>
<reference evidence="2" key="1">
    <citation type="submission" date="2020-08" db="EMBL/GenBank/DDBJ databases">
        <authorList>
            <person name="Hu Y."/>
            <person name="Nguyen S.V."/>
            <person name="Li F."/>
            <person name="Fanning S."/>
        </authorList>
    </citation>
    <scope>NUCLEOTIDE SEQUENCE</scope>
    <source>
        <strain evidence="2">SYSU D8009</strain>
    </source>
</reference>
<feature type="transmembrane region" description="Helical" evidence="1">
    <location>
        <begin position="12"/>
        <end position="35"/>
    </location>
</feature>
<evidence type="ECO:0000313" key="2">
    <source>
        <dbReference type="EMBL" id="MBC4018732.1"/>
    </source>
</evidence>
<keyword evidence="3" id="KW-1185">Reference proteome</keyword>
<keyword evidence="1" id="KW-0812">Transmembrane</keyword>